<accession>A0AA39ZG00</accession>
<dbReference type="AlphaFoldDB" id="A0AA39ZG00"/>
<sequence>MEPASAVGLVASIIQLIDITIKVKNYIKDIKNADREVSNLSKHASTMLAMLTGLKCLMEEVEQTDPWFKALKGLDVKGGLFYLLREEMAERALRLDTEQKGGLKGKLTWKWNKKEMDGLMRRIERCKGIVSVALLGEHSKLLLAIKADLACMKEGVDDLKECMGYLKADMIDVKDGVKSLADSTESQRSAGAGKTTLTDGRTPSDWAKDSKKEAMVYLLTHRDTGE</sequence>
<evidence type="ECO:0000313" key="3">
    <source>
        <dbReference type="Proteomes" id="UP001174997"/>
    </source>
</evidence>
<evidence type="ECO:0008006" key="4">
    <source>
        <dbReference type="Google" id="ProtNLM"/>
    </source>
</evidence>
<feature type="compositionally biased region" description="Polar residues" evidence="1">
    <location>
        <begin position="182"/>
        <end position="201"/>
    </location>
</feature>
<dbReference type="Proteomes" id="UP001174997">
    <property type="component" value="Unassembled WGS sequence"/>
</dbReference>
<protein>
    <recommendedName>
        <fullName evidence="4">Fungal N-terminal domain-containing protein</fullName>
    </recommendedName>
</protein>
<evidence type="ECO:0000313" key="2">
    <source>
        <dbReference type="EMBL" id="KAK0670200.1"/>
    </source>
</evidence>
<dbReference type="EMBL" id="JAULSY010000034">
    <property type="protein sequence ID" value="KAK0670200.1"/>
    <property type="molecule type" value="Genomic_DNA"/>
</dbReference>
<evidence type="ECO:0000256" key="1">
    <source>
        <dbReference type="SAM" id="MobiDB-lite"/>
    </source>
</evidence>
<proteinExistence type="predicted"/>
<gene>
    <name evidence="2" type="ORF">QBC41DRAFT_301775</name>
</gene>
<organism evidence="2 3">
    <name type="scientific">Cercophora samala</name>
    <dbReference type="NCBI Taxonomy" id="330535"/>
    <lineage>
        <taxon>Eukaryota</taxon>
        <taxon>Fungi</taxon>
        <taxon>Dikarya</taxon>
        <taxon>Ascomycota</taxon>
        <taxon>Pezizomycotina</taxon>
        <taxon>Sordariomycetes</taxon>
        <taxon>Sordariomycetidae</taxon>
        <taxon>Sordariales</taxon>
        <taxon>Lasiosphaeriaceae</taxon>
        <taxon>Cercophora</taxon>
    </lineage>
</organism>
<reference evidence="2" key="1">
    <citation type="submission" date="2023-06" db="EMBL/GenBank/DDBJ databases">
        <title>Genome-scale phylogeny and comparative genomics of the fungal order Sordariales.</title>
        <authorList>
            <consortium name="Lawrence Berkeley National Laboratory"/>
            <person name="Hensen N."/>
            <person name="Bonometti L."/>
            <person name="Westerberg I."/>
            <person name="Brannstrom I.O."/>
            <person name="Guillou S."/>
            <person name="Cros-Aarteil S."/>
            <person name="Calhoun S."/>
            <person name="Haridas S."/>
            <person name="Kuo A."/>
            <person name="Mondo S."/>
            <person name="Pangilinan J."/>
            <person name="Riley R."/>
            <person name="Labutti K."/>
            <person name="Andreopoulos B."/>
            <person name="Lipzen A."/>
            <person name="Chen C."/>
            <person name="Yanf M."/>
            <person name="Daum C."/>
            <person name="Ng V."/>
            <person name="Clum A."/>
            <person name="Steindorff A."/>
            <person name="Ohm R."/>
            <person name="Martin F."/>
            <person name="Silar P."/>
            <person name="Natvig D."/>
            <person name="Lalanne C."/>
            <person name="Gautier V."/>
            <person name="Ament-Velasquez S.L."/>
            <person name="Kruys A."/>
            <person name="Hutchinson M.I."/>
            <person name="Powell A.J."/>
            <person name="Barry K."/>
            <person name="Miller A.N."/>
            <person name="Grigoriev I.V."/>
            <person name="Debuchy R."/>
            <person name="Gladieux P."/>
            <person name="Thoren M.H."/>
            <person name="Johannesson H."/>
        </authorList>
    </citation>
    <scope>NUCLEOTIDE SEQUENCE</scope>
    <source>
        <strain evidence="2">CBS 307.81</strain>
    </source>
</reference>
<comment type="caution">
    <text evidence="2">The sequence shown here is derived from an EMBL/GenBank/DDBJ whole genome shotgun (WGS) entry which is preliminary data.</text>
</comment>
<feature type="region of interest" description="Disordered" evidence="1">
    <location>
        <begin position="182"/>
        <end position="208"/>
    </location>
</feature>
<keyword evidence="3" id="KW-1185">Reference proteome</keyword>
<name>A0AA39ZG00_9PEZI</name>